<protein>
    <recommendedName>
        <fullName evidence="2">Glycosyl transferase family 51 domain-containing protein</fullName>
    </recommendedName>
</protein>
<keyword evidence="1" id="KW-0812">Transmembrane</keyword>
<evidence type="ECO:0000313" key="4">
    <source>
        <dbReference type="Proteomes" id="UP000268094"/>
    </source>
</evidence>
<dbReference type="Gene3D" id="1.10.3810.10">
    <property type="entry name" value="Biosynthetic peptidoglycan transglycosylase-like"/>
    <property type="match status" value="1"/>
</dbReference>
<dbReference type="RefSeq" id="WP_120544767.1">
    <property type="nucleotide sequence ID" value="NZ_RAVZ01000344.1"/>
</dbReference>
<keyword evidence="1" id="KW-1133">Transmembrane helix</keyword>
<comment type="caution">
    <text evidence="3">The sequence shown here is derived from an EMBL/GenBank/DDBJ whole genome shotgun (WGS) entry which is preliminary data.</text>
</comment>
<dbReference type="AlphaFoldDB" id="A0A3A8HW54"/>
<feature type="transmembrane region" description="Helical" evidence="1">
    <location>
        <begin position="6"/>
        <end position="25"/>
    </location>
</feature>
<dbReference type="OrthoDB" id="5502366at2"/>
<sequence length="261" mass="29513">MKTVFWLFMFLVGLAGVVIPLTYLYTASKLPRLESEFDVESQLRHRIEGDRMSVLVGRMDQGGSERARVAFSRPDFSRMPKDLVALYIRQMECPTYFQTPREDGRAWAWRLFAGVTFGTSPPGDGACERRLAMRIAREVGIEGTLPLSVAAHRLHAFFQKDQLIAYELSILRFERGVVGVEDASRKLFGRELAELQLSELAELQLALPPYGFYSDLKKCKNSSLIRQNRDMLLQDLAGYSLVSEERARNAIAQPVACLSAK</sequence>
<dbReference type="EMBL" id="RAVZ01000344">
    <property type="protein sequence ID" value="RKG75155.1"/>
    <property type="molecule type" value="Genomic_DNA"/>
</dbReference>
<dbReference type="InterPro" id="IPR001264">
    <property type="entry name" value="Glyco_trans_51"/>
</dbReference>
<keyword evidence="1" id="KW-0472">Membrane</keyword>
<accession>A0A3A8HW54</accession>
<evidence type="ECO:0000259" key="2">
    <source>
        <dbReference type="Pfam" id="PF00912"/>
    </source>
</evidence>
<dbReference type="SUPFAM" id="SSF53955">
    <property type="entry name" value="Lysozyme-like"/>
    <property type="match status" value="1"/>
</dbReference>
<reference evidence="4" key="1">
    <citation type="submission" date="2018-09" db="EMBL/GenBank/DDBJ databases">
        <authorList>
            <person name="Livingstone P.G."/>
            <person name="Whitworth D.E."/>
        </authorList>
    </citation>
    <scope>NUCLEOTIDE SEQUENCE [LARGE SCALE GENOMIC DNA]</scope>
    <source>
        <strain evidence="4">CA054A</strain>
    </source>
</reference>
<evidence type="ECO:0000256" key="1">
    <source>
        <dbReference type="SAM" id="Phobius"/>
    </source>
</evidence>
<feature type="domain" description="Glycosyl transferase family 51" evidence="2">
    <location>
        <begin position="149"/>
        <end position="233"/>
    </location>
</feature>
<gene>
    <name evidence="3" type="ORF">D7V88_33955</name>
</gene>
<proteinExistence type="predicted"/>
<dbReference type="Proteomes" id="UP000268094">
    <property type="component" value="Unassembled WGS sequence"/>
</dbReference>
<dbReference type="Pfam" id="PF00912">
    <property type="entry name" value="Transgly"/>
    <property type="match status" value="1"/>
</dbReference>
<name>A0A3A8HW54_9BACT</name>
<organism evidence="3 4">
    <name type="scientific">Corallococcus terminator</name>
    <dbReference type="NCBI Taxonomy" id="2316733"/>
    <lineage>
        <taxon>Bacteria</taxon>
        <taxon>Pseudomonadati</taxon>
        <taxon>Myxococcota</taxon>
        <taxon>Myxococcia</taxon>
        <taxon>Myxococcales</taxon>
        <taxon>Cystobacterineae</taxon>
        <taxon>Myxococcaceae</taxon>
        <taxon>Corallococcus</taxon>
    </lineage>
</organism>
<evidence type="ECO:0000313" key="3">
    <source>
        <dbReference type="EMBL" id="RKG75155.1"/>
    </source>
</evidence>
<dbReference type="InterPro" id="IPR023346">
    <property type="entry name" value="Lysozyme-like_dom_sf"/>
</dbReference>
<dbReference type="InterPro" id="IPR036950">
    <property type="entry name" value="PBP_transglycosylase"/>
</dbReference>
<keyword evidence="4" id="KW-1185">Reference proteome</keyword>